<dbReference type="HAMAP" id="MF_00651">
    <property type="entry name" value="Nuclease_YqgF"/>
    <property type="match status" value="1"/>
</dbReference>
<evidence type="ECO:0000256" key="3">
    <source>
        <dbReference type="ARBA" id="ARBA00022722"/>
    </source>
</evidence>
<dbReference type="Pfam" id="PF03652">
    <property type="entry name" value="RuvX"/>
    <property type="match status" value="1"/>
</dbReference>
<protein>
    <recommendedName>
        <fullName evidence="5">Putative pre-16S rRNA nuclease</fullName>
        <ecNumber evidence="5">3.1.-.-</ecNumber>
    </recommendedName>
</protein>
<evidence type="ECO:0000313" key="8">
    <source>
        <dbReference type="Proteomes" id="UP000535491"/>
    </source>
</evidence>
<dbReference type="NCBIfam" id="TIGR00250">
    <property type="entry name" value="RNAse_H_YqgF"/>
    <property type="match status" value="1"/>
</dbReference>
<evidence type="ECO:0000256" key="4">
    <source>
        <dbReference type="ARBA" id="ARBA00022801"/>
    </source>
</evidence>
<dbReference type="InterPro" id="IPR012337">
    <property type="entry name" value="RNaseH-like_sf"/>
</dbReference>
<dbReference type="InterPro" id="IPR006641">
    <property type="entry name" value="YqgF/RNaseH-like_dom"/>
</dbReference>
<comment type="caution">
    <text evidence="7">The sequence shown here is derived from an EMBL/GenBank/DDBJ whole genome shotgun (WGS) entry which is preliminary data.</text>
</comment>
<sequence length="153" mass="17281">MSLSDFSSLDIHSSPRIMGLDAGERRIGVAVSDSLGWTAQGVEVIDRRMSDWLKRLDELVREYDVRSIVVGLPRNMNGTLGPRGEACKQLAKQLEQRYSLPVHLWDERLSTIAAERTLIDADISRKKRKKVIDQMAASWILQGYLDAQRGLES</sequence>
<keyword evidence="3 5" id="KW-0540">Nuclease</keyword>
<dbReference type="AlphaFoldDB" id="A0A7W1WNH4"/>
<keyword evidence="1 5" id="KW-0963">Cytoplasm</keyword>
<dbReference type="GO" id="GO:0004518">
    <property type="term" value="F:nuclease activity"/>
    <property type="evidence" value="ECO:0007669"/>
    <property type="project" value="UniProtKB-KW"/>
</dbReference>
<dbReference type="PANTHER" id="PTHR33317:SF4">
    <property type="entry name" value="POLYNUCLEOTIDYL TRANSFERASE, RIBONUCLEASE H-LIKE SUPERFAMILY PROTEIN"/>
    <property type="match status" value="1"/>
</dbReference>
<evidence type="ECO:0000256" key="2">
    <source>
        <dbReference type="ARBA" id="ARBA00022517"/>
    </source>
</evidence>
<dbReference type="GO" id="GO:0000967">
    <property type="term" value="P:rRNA 5'-end processing"/>
    <property type="evidence" value="ECO:0007669"/>
    <property type="project" value="UniProtKB-UniRule"/>
</dbReference>
<dbReference type="PANTHER" id="PTHR33317">
    <property type="entry name" value="POLYNUCLEOTIDYL TRANSFERASE, RIBONUCLEASE H-LIKE SUPERFAMILY PROTEIN"/>
    <property type="match status" value="1"/>
</dbReference>
<dbReference type="InterPro" id="IPR005227">
    <property type="entry name" value="YqgF"/>
</dbReference>
<gene>
    <name evidence="7" type="primary">ruvX</name>
    <name evidence="7" type="ORF">H1191_01645</name>
</gene>
<evidence type="ECO:0000256" key="5">
    <source>
        <dbReference type="HAMAP-Rule" id="MF_00651"/>
    </source>
</evidence>
<keyword evidence="4 5" id="KW-0378">Hydrolase</keyword>
<name>A0A7W1WNH4_9BACL</name>
<dbReference type="Gene3D" id="3.30.420.140">
    <property type="entry name" value="YqgF/RNase H-like domain"/>
    <property type="match status" value="1"/>
</dbReference>
<dbReference type="Proteomes" id="UP000535491">
    <property type="component" value="Unassembled WGS sequence"/>
</dbReference>
<dbReference type="RefSeq" id="WP_181750236.1">
    <property type="nucleotide sequence ID" value="NZ_JACEIQ010000001.1"/>
</dbReference>
<reference evidence="7 8" key="1">
    <citation type="submission" date="2020-07" db="EMBL/GenBank/DDBJ databases">
        <authorList>
            <person name="Feng H."/>
        </authorList>
    </citation>
    <scope>NUCLEOTIDE SEQUENCE [LARGE SCALE GENOMIC DNA]</scope>
    <source>
        <strain evidence="8">s-10</strain>
    </source>
</reference>
<keyword evidence="2 5" id="KW-0690">Ribosome biogenesis</keyword>
<organism evidence="7 8">
    <name type="scientific">Paenactinomyces guangxiensis</name>
    <dbReference type="NCBI Taxonomy" id="1490290"/>
    <lineage>
        <taxon>Bacteria</taxon>
        <taxon>Bacillati</taxon>
        <taxon>Bacillota</taxon>
        <taxon>Bacilli</taxon>
        <taxon>Bacillales</taxon>
        <taxon>Thermoactinomycetaceae</taxon>
        <taxon>Paenactinomyces</taxon>
    </lineage>
</organism>
<dbReference type="GO" id="GO:0016788">
    <property type="term" value="F:hydrolase activity, acting on ester bonds"/>
    <property type="evidence" value="ECO:0007669"/>
    <property type="project" value="UniProtKB-UniRule"/>
</dbReference>
<keyword evidence="8" id="KW-1185">Reference proteome</keyword>
<comment type="function">
    <text evidence="5">Could be a nuclease involved in processing of the 5'-end of pre-16S rRNA.</text>
</comment>
<dbReference type="EC" id="3.1.-.-" evidence="5"/>
<comment type="subcellular location">
    <subcellularLocation>
        <location evidence="5">Cytoplasm</location>
    </subcellularLocation>
</comment>
<dbReference type="InterPro" id="IPR037027">
    <property type="entry name" value="YqgF/RNaseH-like_dom_sf"/>
</dbReference>
<evidence type="ECO:0000313" key="7">
    <source>
        <dbReference type="EMBL" id="MBA4493018.1"/>
    </source>
</evidence>
<dbReference type="CDD" id="cd16964">
    <property type="entry name" value="YqgF"/>
    <property type="match status" value="1"/>
</dbReference>
<proteinExistence type="inferred from homology"/>
<dbReference type="EMBL" id="JACEIQ010000001">
    <property type="protein sequence ID" value="MBA4493018.1"/>
    <property type="molecule type" value="Genomic_DNA"/>
</dbReference>
<dbReference type="GO" id="GO:0005829">
    <property type="term" value="C:cytosol"/>
    <property type="evidence" value="ECO:0007669"/>
    <property type="project" value="TreeGrafter"/>
</dbReference>
<evidence type="ECO:0000259" key="6">
    <source>
        <dbReference type="SMART" id="SM00732"/>
    </source>
</evidence>
<feature type="domain" description="YqgF/RNase H-like" evidence="6">
    <location>
        <begin position="15"/>
        <end position="114"/>
    </location>
</feature>
<evidence type="ECO:0000256" key="1">
    <source>
        <dbReference type="ARBA" id="ARBA00022490"/>
    </source>
</evidence>
<accession>A0A7W1WNH4</accession>
<dbReference type="SUPFAM" id="SSF53098">
    <property type="entry name" value="Ribonuclease H-like"/>
    <property type="match status" value="1"/>
</dbReference>
<dbReference type="SMART" id="SM00732">
    <property type="entry name" value="YqgFc"/>
    <property type="match status" value="1"/>
</dbReference>
<comment type="similarity">
    <text evidence="5">Belongs to the YqgF HJR family.</text>
</comment>